<dbReference type="EMBL" id="FR695864">
    <property type="protein sequence ID" value="CBX27061.1"/>
    <property type="molecule type" value="Genomic_DNA"/>
</dbReference>
<evidence type="ECO:0000313" key="1">
    <source>
        <dbReference type="EMBL" id="CBX27061.1"/>
    </source>
</evidence>
<reference evidence="1" key="1">
    <citation type="journal article" date="2011" name="Environ. Microbiol.">
        <title>Genomic insights into the metabolic potential of the polycyclic aromatic hydrocarbon degrading sulfate-reducing Deltaproteobacterium N47.</title>
        <authorList>
            <person name="Bergmann F."/>
            <person name="Selesi D."/>
            <person name="Weinmaier T."/>
            <person name="Tischler P."/>
            <person name="Rattei T."/>
            <person name="Meckenstock R.U."/>
        </authorList>
    </citation>
    <scope>NUCLEOTIDE SEQUENCE</scope>
</reference>
<sequence length="41" mass="4764">MFHFIKTESGKLKTVNLKSSRLLSGKYDAVYQQTMASIYDY</sequence>
<organism evidence="1">
    <name type="scientific">uncultured Desulfobacterium sp</name>
    <dbReference type="NCBI Taxonomy" id="201089"/>
    <lineage>
        <taxon>Bacteria</taxon>
        <taxon>Pseudomonadati</taxon>
        <taxon>Thermodesulfobacteriota</taxon>
        <taxon>Desulfobacteria</taxon>
        <taxon>Desulfobacterales</taxon>
        <taxon>Desulfobacteriaceae</taxon>
        <taxon>Desulfobacterium</taxon>
        <taxon>environmental samples</taxon>
    </lineage>
</organism>
<accession>E1Y917</accession>
<protein>
    <submittedName>
        <fullName evidence="1">Uncharacterized protein</fullName>
    </submittedName>
</protein>
<proteinExistence type="predicted"/>
<name>E1Y917_9BACT</name>
<gene>
    <name evidence="1" type="ORF">N47_A10900</name>
</gene>
<dbReference type="AlphaFoldDB" id="E1Y917"/>